<gene>
    <name evidence="4" type="ORF">UW74_C0023G0004</name>
</gene>
<protein>
    <submittedName>
        <fullName evidence="4">Short-chain alcohol dehydrogenase</fullName>
    </submittedName>
</protein>
<dbReference type="PANTHER" id="PTHR43391">
    <property type="entry name" value="RETINOL DEHYDROGENASE-RELATED"/>
    <property type="match status" value="1"/>
</dbReference>
<dbReference type="InterPro" id="IPR020904">
    <property type="entry name" value="Sc_DH/Rdtase_CS"/>
</dbReference>
<comment type="caution">
    <text evidence="4">The sequence shown here is derived from an EMBL/GenBank/DDBJ whole genome shotgun (WGS) entry which is preliminary data.</text>
</comment>
<dbReference type="Pfam" id="PF00106">
    <property type="entry name" value="adh_short"/>
    <property type="match status" value="1"/>
</dbReference>
<accession>A0A0G1K4B5</accession>
<dbReference type="SUPFAM" id="SSF51735">
    <property type="entry name" value="NAD(P)-binding Rossmann-fold domains"/>
    <property type="match status" value="1"/>
</dbReference>
<dbReference type="GO" id="GO:0016491">
    <property type="term" value="F:oxidoreductase activity"/>
    <property type="evidence" value="ECO:0007669"/>
    <property type="project" value="UniProtKB-KW"/>
</dbReference>
<dbReference type="CDD" id="cd05233">
    <property type="entry name" value="SDR_c"/>
    <property type="match status" value="1"/>
</dbReference>
<dbReference type="Proteomes" id="UP000034889">
    <property type="component" value="Unassembled WGS sequence"/>
</dbReference>
<dbReference type="EMBL" id="LCJM01000023">
    <property type="protein sequence ID" value="KKT78465.1"/>
    <property type="molecule type" value="Genomic_DNA"/>
</dbReference>
<dbReference type="PRINTS" id="PR00081">
    <property type="entry name" value="GDHRDH"/>
</dbReference>
<comment type="similarity">
    <text evidence="1">Belongs to the short-chain dehydrogenases/reductases (SDR) family.</text>
</comment>
<evidence type="ECO:0000313" key="4">
    <source>
        <dbReference type="EMBL" id="KKT78465.1"/>
    </source>
</evidence>
<keyword evidence="3" id="KW-0560">Oxidoreductase</keyword>
<organism evidence="4 5">
    <name type="scientific">Candidatus Giovannonibacteria bacterium GW2011_GWC2_44_8</name>
    <dbReference type="NCBI Taxonomy" id="1618657"/>
    <lineage>
        <taxon>Bacteria</taxon>
        <taxon>Candidatus Giovannoniibacteriota</taxon>
    </lineage>
</organism>
<dbReference type="PANTHER" id="PTHR43391:SF14">
    <property type="entry name" value="DEHYDROGENASE_REDUCTASE SDR FAMILY PROTEIN 7-LIKE"/>
    <property type="match status" value="1"/>
</dbReference>
<dbReference type="InterPro" id="IPR002347">
    <property type="entry name" value="SDR_fam"/>
</dbReference>
<dbReference type="AlphaFoldDB" id="A0A0G1K4B5"/>
<dbReference type="PRINTS" id="PR00080">
    <property type="entry name" value="SDRFAMILY"/>
</dbReference>
<dbReference type="PROSITE" id="PS00061">
    <property type="entry name" value="ADH_SHORT"/>
    <property type="match status" value="1"/>
</dbReference>
<evidence type="ECO:0000256" key="1">
    <source>
        <dbReference type="ARBA" id="ARBA00006484"/>
    </source>
</evidence>
<dbReference type="Gene3D" id="3.40.50.720">
    <property type="entry name" value="NAD(P)-binding Rossmann-like Domain"/>
    <property type="match status" value="1"/>
</dbReference>
<evidence type="ECO:0000313" key="5">
    <source>
        <dbReference type="Proteomes" id="UP000034889"/>
    </source>
</evidence>
<evidence type="ECO:0000256" key="3">
    <source>
        <dbReference type="ARBA" id="ARBA00023002"/>
    </source>
</evidence>
<keyword evidence="2" id="KW-0521">NADP</keyword>
<proteinExistence type="inferred from homology"/>
<name>A0A0G1K4B5_9BACT</name>
<evidence type="ECO:0000256" key="2">
    <source>
        <dbReference type="ARBA" id="ARBA00022857"/>
    </source>
</evidence>
<sequence>MEVNLFGVIYGSKATLTQMRKQPSGVIINILSTSALTGRAFSSAYCASKYAVAGFTKSLRQESGPDISVIEIYPGGMKTNLFDEDKPEDFDSYMDPNYVAEIIVENFKKAIPKNELIIKRK</sequence>
<dbReference type="InterPro" id="IPR036291">
    <property type="entry name" value="NAD(P)-bd_dom_sf"/>
</dbReference>
<reference evidence="4 5" key="1">
    <citation type="journal article" date="2015" name="Nature">
        <title>rRNA introns, odd ribosomes, and small enigmatic genomes across a large radiation of phyla.</title>
        <authorList>
            <person name="Brown C.T."/>
            <person name="Hug L.A."/>
            <person name="Thomas B.C."/>
            <person name="Sharon I."/>
            <person name="Castelle C.J."/>
            <person name="Singh A."/>
            <person name="Wilkins M.J."/>
            <person name="Williams K.H."/>
            <person name="Banfield J.F."/>
        </authorList>
    </citation>
    <scope>NUCLEOTIDE SEQUENCE [LARGE SCALE GENOMIC DNA]</scope>
</reference>